<protein>
    <submittedName>
        <fullName evidence="2">Uncharacterized protein</fullName>
    </submittedName>
</protein>
<reference evidence="2 3" key="1">
    <citation type="journal article" date="2018" name="Front. Plant Sci.">
        <title>Red Clover (Trifolium pratense) and Zigzag Clover (T. medium) - A Picture of Genomic Similarities and Differences.</title>
        <authorList>
            <person name="Dluhosova J."/>
            <person name="Istvanek J."/>
            <person name="Nedelnik J."/>
            <person name="Repkova J."/>
        </authorList>
    </citation>
    <scope>NUCLEOTIDE SEQUENCE [LARGE SCALE GENOMIC DNA]</scope>
    <source>
        <strain evidence="3">cv. 10/8</strain>
        <tissue evidence="2">Leaf</tissue>
    </source>
</reference>
<dbReference type="EMBL" id="LXQA010984646">
    <property type="protein sequence ID" value="MCI79943.1"/>
    <property type="molecule type" value="Genomic_DNA"/>
</dbReference>
<evidence type="ECO:0000313" key="3">
    <source>
        <dbReference type="Proteomes" id="UP000265520"/>
    </source>
</evidence>
<comment type="caution">
    <text evidence="2">The sequence shown here is derived from an EMBL/GenBank/DDBJ whole genome shotgun (WGS) entry which is preliminary data.</text>
</comment>
<proteinExistence type="predicted"/>
<sequence>MTARLRRRRRRDYGEDDGEIQRESRR</sequence>
<feature type="region of interest" description="Disordered" evidence="1">
    <location>
        <begin position="1"/>
        <end position="26"/>
    </location>
</feature>
<keyword evidence="3" id="KW-1185">Reference proteome</keyword>
<feature type="non-terminal residue" evidence="2">
    <location>
        <position position="26"/>
    </location>
</feature>
<organism evidence="2 3">
    <name type="scientific">Trifolium medium</name>
    <dbReference type="NCBI Taxonomy" id="97028"/>
    <lineage>
        <taxon>Eukaryota</taxon>
        <taxon>Viridiplantae</taxon>
        <taxon>Streptophyta</taxon>
        <taxon>Embryophyta</taxon>
        <taxon>Tracheophyta</taxon>
        <taxon>Spermatophyta</taxon>
        <taxon>Magnoliopsida</taxon>
        <taxon>eudicotyledons</taxon>
        <taxon>Gunneridae</taxon>
        <taxon>Pentapetalae</taxon>
        <taxon>rosids</taxon>
        <taxon>fabids</taxon>
        <taxon>Fabales</taxon>
        <taxon>Fabaceae</taxon>
        <taxon>Papilionoideae</taxon>
        <taxon>50 kb inversion clade</taxon>
        <taxon>NPAAA clade</taxon>
        <taxon>Hologalegina</taxon>
        <taxon>IRL clade</taxon>
        <taxon>Trifolieae</taxon>
        <taxon>Trifolium</taxon>
    </lineage>
</organism>
<feature type="compositionally biased region" description="Basic residues" evidence="1">
    <location>
        <begin position="1"/>
        <end position="11"/>
    </location>
</feature>
<name>A0A392UXM1_9FABA</name>
<dbReference type="AlphaFoldDB" id="A0A392UXM1"/>
<accession>A0A392UXM1</accession>
<dbReference type="Proteomes" id="UP000265520">
    <property type="component" value="Unassembled WGS sequence"/>
</dbReference>
<evidence type="ECO:0000256" key="1">
    <source>
        <dbReference type="SAM" id="MobiDB-lite"/>
    </source>
</evidence>
<evidence type="ECO:0000313" key="2">
    <source>
        <dbReference type="EMBL" id="MCI79943.1"/>
    </source>
</evidence>